<sequence>MAPAENPFISTLPSQPINTSIPFQQVERDFKRSGTGTNITRNEYCLLANLHSALIHSDTPPEVKAWLKKFGSQPRQRLSRLTGVGVNACGTAIQFVREGGVPRSLNTKPRGVKPKPVNKNLLTNIDNMVQEFNKAGNMSSTTNIRNELHNEFDIKLSRSTIRRHLKTLGYFWGKGVRRNIQHDAPQNI</sequence>
<name>A0A9P6JXD2_9FUNG</name>
<feature type="non-terminal residue" evidence="1">
    <location>
        <position position="188"/>
    </location>
</feature>
<evidence type="ECO:0000313" key="2">
    <source>
        <dbReference type="Proteomes" id="UP000723463"/>
    </source>
</evidence>
<dbReference type="EMBL" id="JAAAXW010001080">
    <property type="protein sequence ID" value="KAF9536058.1"/>
    <property type="molecule type" value="Genomic_DNA"/>
</dbReference>
<keyword evidence="2" id="KW-1185">Reference proteome</keyword>
<proteinExistence type="predicted"/>
<dbReference type="Proteomes" id="UP000723463">
    <property type="component" value="Unassembled WGS sequence"/>
</dbReference>
<comment type="caution">
    <text evidence="1">The sequence shown here is derived from an EMBL/GenBank/DDBJ whole genome shotgun (WGS) entry which is preliminary data.</text>
</comment>
<reference evidence="1" key="1">
    <citation type="journal article" date="2020" name="Fungal Divers.">
        <title>Resolving the Mortierellaceae phylogeny through synthesis of multi-gene phylogenetics and phylogenomics.</title>
        <authorList>
            <person name="Vandepol N."/>
            <person name="Liber J."/>
            <person name="Desiro A."/>
            <person name="Na H."/>
            <person name="Kennedy M."/>
            <person name="Barry K."/>
            <person name="Grigoriev I.V."/>
            <person name="Miller A.N."/>
            <person name="O'Donnell K."/>
            <person name="Stajich J.E."/>
            <person name="Bonito G."/>
        </authorList>
    </citation>
    <scope>NUCLEOTIDE SEQUENCE</scope>
    <source>
        <strain evidence="1">NRRL 2591</strain>
    </source>
</reference>
<dbReference type="AlphaFoldDB" id="A0A9P6JXD2"/>
<gene>
    <name evidence="1" type="ORF">EC957_000599</name>
</gene>
<protein>
    <submittedName>
        <fullName evidence="1">Uncharacterized protein</fullName>
    </submittedName>
</protein>
<organism evidence="1 2">
    <name type="scientific">Mortierella hygrophila</name>
    <dbReference type="NCBI Taxonomy" id="979708"/>
    <lineage>
        <taxon>Eukaryota</taxon>
        <taxon>Fungi</taxon>
        <taxon>Fungi incertae sedis</taxon>
        <taxon>Mucoromycota</taxon>
        <taxon>Mortierellomycotina</taxon>
        <taxon>Mortierellomycetes</taxon>
        <taxon>Mortierellales</taxon>
        <taxon>Mortierellaceae</taxon>
        <taxon>Mortierella</taxon>
    </lineage>
</organism>
<evidence type="ECO:0000313" key="1">
    <source>
        <dbReference type="EMBL" id="KAF9536058.1"/>
    </source>
</evidence>
<accession>A0A9P6JXD2</accession>